<sequence>MANSTEEEQKKEVKASKRNAKPNTQTREPTSLSCPKSNFLISGLALFIAVVSMAIALYAIQFNYKLQEKLVKKNTHLNDEIAQLKQTQTNNQEQVEAKKNEFKQTQEELQSKLEHLNKQLQTAMDQKLYQNQDWLLLKARNYLELAQINAYWSDDVNAAISLLLQADKLLEQLSSPKIFAVRQAVAKEIAQLKAIPKVDVTGILSQLDAAQVNVSTLTIQANIDEPESNGTIKTPKTAHPSAWQTRLQDSVHLLEKMVVVRRDDENIKPLMSPLYESTLRESIRMSLQEAQWAIINNNPVVYQLALKQASSNLKRAFNQNSKNTEELLKQLDDLQKIKITRERSVIELALPLLNQIIDNQQLLVNPANNGGKGEY</sequence>
<dbReference type="InterPro" id="IPR007470">
    <property type="entry name" value="HemX"/>
</dbReference>
<keyword evidence="4" id="KW-1185">Reference proteome</keyword>
<dbReference type="Proteomes" id="UP000502894">
    <property type="component" value="Chromosome"/>
</dbReference>
<accession>A0A6F8T9D3</accession>
<keyword evidence="2" id="KW-1133">Transmembrane helix</keyword>
<evidence type="ECO:0000256" key="2">
    <source>
        <dbReference type="SAM" id="Phobius"/>
    </source>
</evidence>
<evidence type="ECO:0000256" key="1">
    <source>
        <dbReference type="SAM" id="MobiDB-lite"/>
    </source>
</evidence>
<dbReference type="KEGG" id="lant:TUM19329_32040"/>
<feature type="transmembrane region" description="Helical" evidence="2">
    <location>
        <begin position="39"/>
        <end position="60"/>
    </location>
</feature>
<feature type="region of interest" description="Disordered" evidence="1">
    <location>
        <begin position="88"/>
        <end position="108"/>
    </location>
</feature>
<reference evidence="3" key="1">
    <citation type="journal article" date="2020" name="Microbiol. Resour. Announc.">
        <title>Complete Genome Sequence of Novel Psychrotolerant Legionella Strain TUM19329, Isolated from Antarctic Lake Sediment.</title>
        <authorList>
            <person name="Shimada S."/>
            <person name="Nakai R."/>
            <person name="Aoki K."/>
            <person name="Shimoeda N."/>
            <person name="Ohno G."/>
            <person name="Miyazaki Y."/>
            <person name="Kudoh S."/>
            <person name="Imura S."/>
            <person name="Watanabe K."/>
            <person name="Ishii Y."/>
            <person name="Tateda K."/>
        </authorList>
    </citation>
    <scope>NUCLEOTIDE SEQUENCE [LARGE SCALE GENOMIC DNA]</scope>
    <source>
        <strain evidence="3">TUM19329</strain>
    </source>
</reference>
<dbReference type="EMBL" id="AP022839">
    <property type="protein sequence ID" value="BCA96843.1"/>
    <property type="molecule type" value="Genomic_DNA"/>
</dbReference>
<evidence type="ECO:0000313" key="3">
    <source>
        <dbReference type="EMBL" id="BCA96843.1"/>
    </source>
</evidence>
<dbReference type="RefSeq" id="WP_173238058.1">
    <property type="nucleotide sequence ID" value="NZ_AP022839.1"/>
</dbReference>
<dbReference type="AlphaFoldDB" id="A0A6F8T9D3"/>
<organism evidence="3 4">
    <name type="scientific">Legionella antarctica</name>
    <dbReference type="NCBI Taxonomy" id="2708020"/>
    <lineage>
        <taxon>Bacteria</taxon>
        <taxon>Pseudomonadati</taxon>
        <taxon>Pseudomonadota</taxon>
        <taxon>Gammaproteobacteria</taxon>
        <taxon>Legionellales</taxon>
        <taxon>Legionellaceae</taxon>
        <taxon>Legionella</taxon>
    </lineage>
</organism>
<evidence type="ECO:0008006" key="5">
    <source>
        <dbReference type="Google" id="ProtNLM"/>
    </source>
</evidence>
<gene>
    <name evidence="3" type="ORF">TUM19329_32040</name>
</gene>
<dbReference type="PANTHER" id="PTHR38043:SF1">
    <property type="entry name" value="PROTEIN HEMX"/>
    <property type="match status" value="1"/>
</dbReference>
<keyword evidence="2" id="KW-0472">Membrane</keyword>
<dbReference type="PANTHER" id="PTHR38043">
    <property type="entry name" value="PROTEIN HEMX"/>
    <property type="match status" value="1"/>
</dbReference>
<keyword evidence="2" id="KW-0812">Transmembrane</keyword>
<feature type="compositionally biased region" description="Polar residues" evidence="1">
    <location>
        <begin position="21"/>
        <end position="32"/>
    </location>
</feature>
<feature type="compositionally biased region" description="Basic and acidic residues" evidence="1">
    <location>
        <begin position="95"/>
        <end position="108"/>
    </location>
</feature>
<evidence type="ECO:0000313" key="4">
    <source>
        <dbReference type="Proteomes" id="UP000502894"/>
    </source>
</evidence>
<feature type="region of interest" description="Disordered" evidence="1">
    <location>
        <begin position="1"/>
        <end position="32"/>
    </location>
</feature>
<name>A0A6F8T9D3_9GAMM</name>
<protein>
    <recommendedName>
        <fullName evidence="5">Uroporphyrinogen-III C-methyltransferase</fullName>
    </recommendedName>
</protein>
<dbReference type="Pfam" id="PF04375">
    <property type="entry name" value="HemX"/>
    <property type="match status" value="1"/>
</dbReference>
<proteinExistence type="predicted"/>